<keyword evidence="1" id="KW-1133">Transmembrane helix</keyword>
<keyword evidence="1" id="KW-0472">Membrane</keyword>
<evidence type="ECO:0000313" key="2">
    <source>
        <dbReference type="EMBL" id="KAK8235245.1"/>
    </source>
</evidence>
<organism evidence="2 3">
    <name type="scientific">Phyllosticta capitalensis</name>
    <dbReference type="NCBI Taxonomy" id="121624"/>
    <lineage>
        <taxon>Eukaryota</taxon>
        <taxon>Fungi</taxon>
        <taxon>Dikarya</taxon>
        <taxon>Ascomycota</taxon>
        <taxon>Pezizomycotina</taxon>
        <taxon>Dothideomycetes</taxon>
        <taxon>Dothideomycetes incertae sedis</taxon>
        <taxon>Botryosphaeriales</taxon>
        <taxon>Phyllostictaceae</taxon>
        <taxon>Phyllosticta</taxon>
    </lineage>
</organism>
<comment type="caution">
    <text evidence="2">The sequence shown here is derived from an EMBL/GenBank/DDBJ whole genome shotgun (WGS) entry which is preliminary data.</text>
</comment>
<dbReference type="EMBL" id="JBBWRZ010000005">
    <property type="protein sequence ID" value="KAK8235245.1"/>
    <property type="molecule type" value="Genomic_DNA"/>
</dbReference>
<feature type="transmembrane region" description="Helical" evidence="1">
    <location>
        <begin position="16"/>
        <end position="33"/>
    </location>
</feature>
<evidence type="ECO:0000256" key="1">
    <source>
        <dbReference type="SAM" id="Phobius"/>
    </source>
</evidence>
<reference evidence="2 3" key="1">
    <citation type="submission" date="2024-04" db="EMBL/GenBank/DDBJ databases">
        <title>Phyllosticta paracitricarpa is synonymous to the EU quarantine fungus P. citricarpa based on phylogenomic analyses.</title>
        <authorList>
            <consortium name="Lawrence Berkeley National Laboratory"/>
            <person name="Van Ingen-Buijs V.A."/>
            <person name="Van Westerhoven A.C."/>
            <person name="Haridas S."/>
            <person name="Skiadas P."/>
            <person name="Martin F."/>
            <person name="Groenewald J.Z."/>
            <person name="Crous P.W."/>
            <person name="Seidl M.F."/>
        </authorList>
    </citation>
    <scope>NUCLEOTIDE SEQUENCE [LARGE SCALE GENOMIC DNA]</scope>
    <source>
        <strain evidence="2 3">CBS 123374</strain>
    </source>
</reference>
<accession>A0ABR1YP67</accession>
<keyword evidence="3" id="KW-1185">Reference proteome</keyword>
<keyword evidence="1" id="KW-0812">Transmembrane</keyword>
<name>A0ABR1YP67_9PEZI</name>
<dbReference type="Proteomes" id="UP001492380">
    <property type="component" value="Unassembled WGS sequence"/>
</dbReference>
<gene>
    <name evidence="2" type="ORF">HDK90DRAFT_239201</name>
</gene>
<evidence type="ECO:0000313" key="3">
    <source>
        <dbReference type="Proteomes" id="UP001492380"/>
    </source>
</evidence>
<sequence>MVLSSGRSRNESKHEASVLMFVVVCVLPMTCLATPRHPTLARPRRLPRRPPDRFGVIIQVPLSLLSVSRLVPLLLFLDDSSTGSYQIHFTAPLFPTAACLRLHPQPP</sequence>
<proteinExistence type="predicted"/>
<protein>
    <submittedName>
        <fullName evidence="2">Uncharacterized protein</fullName>
    </submittedName>
</protein>
<feature type="transmembrane region" description="Helical" evidence="1">
    <location>
        <begin position="54"/>
        <end position="77"/>
    </location>
</feature>